<accession>A0A7C0Z9F0</accession>
<comment type="caution">
    <text evidence="1">The sequence shown here is derived from an EMBL/GenBank/DDBJ whole genome shotgun (WGS) entry which is preliminary data.</text>
</comment>
<dbReference type="EMBL" id="DQWE01000155">
    <property type="protein sequence ID" value="HDI82790.1"/>
    <property type="molecule type" value="Genomic_DNA"/>
</dbReference>
<gene>
    <name evidence="1" type="ORF">ENF18_03245</name>
</gene>
<reference evidence="1" key="1">
    <citation type="journal article" date="2020" name="mSystems">
        <title>Genome- and Community-Level Interaction Insights into Carbon Utilization and Element Cycling Functions of Hydrothermarchaeota in Hydrothermal Sediment.</title>
        <authorList>
            <person name="Zhou Z."/>
            <person name="Liu Y."/>
            <person name="Xu W."/>
            <person name="Pan J."/>
            <person name="Luo Z.H."/>
            <person name="Li M."/>
        </authorList>
    </citation>
    <scope>NUCLEOTIDE SEQUENCE [LARGE SCALE GENOMIC DNA]</scope>
    <source>
        <strain evidence="1">HyVt-102</strain>
    </source>
</reference>
<dbReference type="NCBIfam" id="TIGR04183">
    <property type="entry name" value="Por_Secre_tail"/>
    <property type="match status" value="1"/>
</dbReference>
<name>A0A7C0Z9F0_UNCW3</name>
<dbReference type="AlphaFoldDB" id="A0A7C0Z9F0"/>
<feature type="non-terminal residue" evidence="1">
    <location>
        <position position="1"/>
    </location>
</feature>
<evidence type="ECO:0000313" key="1">
    <source>
        <dbReference type="EMBL" id="HDI82790.1"/>
    </source>
</evidence>
<dbReference type="Gene3D" id="2.60.40.4070">
    <property type="match status" value="1"/>
</dbReference>
<proteinExistence type="predicted"/>
<sequence>FVGFIAALNQTIWGYSYDFIFNSDFSPDWLAYKWNGNAPGFYVTAPLISSFIDTVHDTIAAGRDHIHCTTITLTTPVENGTNLYGVGWFRDQWSTDSMGPNCTFIVSFNGASLPTHSIVHASKSGIVGWYRWFYAAYGVPLHIYSHIRLYENPGPEFKQIDALGNTYPTGPRDVYVQVSDFGLPSDSSGVDSVYLYWSLNSTGIWNAIGTDTCVSGNPTLAYYYLQIPGANAGDTVHYYFLAKDIQGGITTTSVYSYVIKTGTPGYALYIDGVGENRGFATDALTRLYRVDRWDVSVDGPPDSSVFAYYTPTKGDGGNQVVWADWGASSIRIFSYGCDYRSYADSIYLKDFIDAGGYFWFIDQDLGYALILEEYKGDFDGQNVPYDSWVSIILGLHSFTDDDLNALSGEDTFKLKGDSLDPVVGPLFDGVSNQPAGELNEWPMGFGSNWIGHFDDVAPDAIIDLYSESGYNVSVRRENIGASNSGKTVLQFGYFSYIYDPTVTDSFVIDDVAADSFVIVYAEYMNILGVDRPNTPEVEVVKVGKPTPEVTSGATMLDVFLPEKATVGLKVLDVSGRVVSVDSKTYGAGLQTIRWDGSKVPAGTYFLSVSVNGDVKGNRKVVVVR</sequence>
<dbReference type="Proteomes" id="UP000885847">
    <property type="component" value="Unassembled WGS sequence"/>
</dbReference>
<dbReference type="InterPro" id="IPR026444">
    <property type="entry name" value="Secre_tail"/>
</dbReference>
<protein>
    <submittedName>
        <fullName evidence="1">T9SS type A sorting domain-containing protein</fullName>
    </submittedName>
</protein>
<organism evidence="1">
    <name type="scientific">candidate division WOR-3 bacterium</name>
    <dbReference type="NCBI Taxonomy" id="2052148"/>
    <lineage>
        <taxon>Bacteria</taxon>
        <taxon>Bacteria division WOR-3</taxon>
    </lineage>
</organism>